<dbReference type="PANTHER" id="PTHR43265:SF1">
    <property type="entry name" value="ESTERASE ESTD"/>
    <property type="match status" value="1"/>
</dbReference>
<proteinExistence type="predicted"/>
<feature type="chain" id="PRO_5010988867" description="BAAT/Acyl-CoA thioester hydrolase C-terminal domain-containing protein" evidence="1">
    <location>
        <begin position="22"/>
        <end position="318"/>
    </location>
</feature>
<evidence type="ECO:0000259" key="2">
    <source>
        <dbReference type="Pfam" id="PF08840"/>
    </source>
</evidence>
<reference evidence="3 4" key="1">
    <citation type="submission" date="2017-01" db="EMBL/GenBank/DDBJ databases">
        <title>Deconstructing symbiosis and pathogenesis requirements using a combined genomic-metabolomic approach.</title>
        <authorList>
            <person name="Tobias N.J."/>
            <person name="Wolff H."/>
            <person name="Djahanschiri B."/>
            <person name="Ebersberger I."/>
            <person name="Bode H.B."/>
        </authorList>
    </citation>
    <scope>NUCLEOTIDE SEQUENCE [LARGE SCALE GENOMIC DNA]</scope>
    <source>
        <strain evidence="3 4">DSM 4764</strain>
    </source>
</reference>
<protein>
    <recommendedName>
        <fullName evidence="2">BAAT/Acyl-CoA thioester hydrolase C-terminal domain-containing protein</fullName>
    </recommendedName>
</protein>
<dbReference type="GO" id="GO:0052689">
    <property type="term" value="F:carboxylic ester hydrolase activity"/>
    <property type="evidence" value="ECO:0007669"/>
    <property type="project" value="TreeGrafter"/>
</dbReference>
<sequence length="318" mass="35622">MKKILIFIVFVLTPISLQAVAEQVSYSLQGNDGKDIIYYLISRDGTHYKDLLVLIQGSDCKSVINNRTMIENFGATFPDNDILLVEKSGLDRRIGKNGVEPDELTCPQEYMQGDSPSKRVKDYLAVLHQLKNRYRHIVLLGGSEGAIITNMIASDADFITAAISMNGGGRFFIDDVIQSIRRESPEEMTDEAVNNFKAFAEKAKKQQLPAGMTVSKHGTNWWHEVLSIDNQKMIQSSKTPLLVIQTMSDHNVDAAGALQMMAAIDNPMVSFKTYEGLDHFFKDSDGNDHASAIIKDIKSWYQLQVHGRKQGHEKRDVP</sequence>
<keyword evidence="1" id="KW-0732">Signal</keyword>
<feature type="signal peptide" evidence="1">
    <location>
        <begin position="1"/>
        <end position="21"/>
    </location>
</feature>
<evidence type="ECO:0000256" key="1">
    <source>
        <dbReference type="SAM" id="SignalP"/>
    </source>
</evidence>
<dbReference type="OrthoDB" id="8666017at2"/>
<keyword evidence="4" id="KW-1185">Reference proteome</keyword>
<comment type="caution">
    <text evidence="3">The sequence shown here is derived from an EMBL/GenBank/DDBJ whole genome shotgun (WGS) entry which is preliminary data.</text>
</comment>
<dbReference type="EMBL" id="MUBK01000026">
    <property type="protein sequence ID" value="OTA18823.1"/>
    <property type="molecule type" value="Genomic_DNA"/>
</dbReference>
<gene>
    <name evidence="3" type="ORF">Xbed_02940</name>
</gene>
<name>A0A1Y2SJ47_9GAMM</name>
<dbReference type="InterPro" id="IPR053145">
    <property type="entry name" value="AB_hydrolase_Est10"/>
</dbReference>
<dbReference type="InterPro" id="IPR014940">
    <property type="entry name" value="BAAT_C"/>
</dbReference>
<evidence type="ECO:0000313" key="4">
    <source>
        <dbReference type="Proteomes" id="UP000194204"/>
    </source>
</evidence>
<dbReference type="RefSeq" id="WP_086113640.1">
    <property type="nucleotide sequence ID" value="NZ_CAWNHF010000130.1"/>
</dbReference>
<evidence type="ECO:0000313" key="3">
    <source>
        <dbReference type="EMBL" id="OTA18823.1"/>
    </source>
</evidence>
<organism evidence="3 4">
    <name type="scientific">Xenorhabdus beddingii</name>
    <dbReference type="NCBI Taxonomy" id="40578"/>
    <lineage>
        <taxon>Bacteria</taxon>
        <taxon>Pseudomonadati</taxon>
        <taxon>Pseudomonadota</taxon>
        <taxon>Gammaproteobacteria</taxon>
        <taxon>Enterobacterales</taxon>
        <taxon>Morganellaceae</taxon>
        <taxon>Xenorhabdus</taxon>
    </lineage>
</organism>
<dbReference type="InterPro" id="IPR029058">
    <property type="entry name" value="AB_hydrolase_fold"/>
</dbReference>
<dbReference type="Gene3D" id="3.40.50.1820">
    <property type="entry name" value="alpha/beta hydrolase"/>
    <property type="match status" value="1"/>
</dbReference>
<dbReference type="SUPFAM" id="SSF53474">
    <property type="entry name" value="alpha/beta-Hydrolases"/>
    <property type="match status" value="1"/>
</dbReference>
<dbReference type="STRING" id="40578.Xbed_02940"/>
<dbReference type="Proteomes" id="UP000194204">
    <property type="component" value="Unassembled WGS sequence"/>
</dbReference>
<accession>A0A1Y2SJ47</accession>
<dbReference type="Pfam" id="PF08840">
    <property type="entry name" value="BAAT_C"/>
    <property type="match status" value="1"/>
</dbReference>
<feature type="domain" description="BAAT/Acyl-CoA thioester hydrolase C-terminal" evidence="2">
    <location>
        <begin position="134"/>
        <end position="258"/>
    </location>
</feature>
<dbReference type="PANTHER" id="PTHR43265">
    <property type="entry name" value="ESTERASE ESTD"/>
    <property type="match status" value="1"/>
</dbReference>
<dbReference type="AlphaFoldDB" id="A0A1Y2SJ47"/>